<evidence type="ECO:0000256" key="3">
    <source>
        <dbReference type="SAM" id="Phobius"/>
    </source>
</evidence>
<feature type="compositionally biased region" description="Basic and acidic residues" evidence="2">
    <location>
        <begin position="72"/>
        <end position="83"/>
    </location>
</feature>
<feature type="region of interest" description="Disordered" evidence="2">
    <location>
        <begin position="48"/>
        <end position="83"/>
    </location>
</feature>
<accession>A0A6V8SDQ0</accession>
<organism evidence="5 6">
    <name type="scientific">Clostridium fungisolvens</name>
    <dbReference type="NCBI Taxonomy" id="1604897"/>
    <lineage>
        <taxon>Bacteria</taxon>
        <taxon>Bacillati</taxon>
        <taxon>Bacillota</taxon>
        <taxon>Clostridia</taxon>
        <taxon>Eubacteriales</taxon>
        <taxon>Clostridiaceae</taxon>
        <taxon>Clostridium</taxon>
    </lineage>
</organism>
<reference evidence="5 6" key="1">
    <citation type="submission" date="2020-07" db="EMBL/GenBank/DDBJ databases">
        <title>A new beta-1,3-glucan-decomposing anaerobic bacterium isolated from anoxic soil subjected to biological soil disinfestation.</title>
        <authorList>
            <person name="Ueki A."/>
            <person name="Tonouchi A."/>
        </authorList>
    </citation>
    <scope>NUCLEOTIDE SEQUENCE [LARGE SCALE GENOMIC DNA]</scope>
    <source>
        <strain evidence="5 6">TW1</strain>
    </source>
</reference>
<dbReference type="Proteomes" id="UP000580568">
    <property type="component" value="Unassembled WGS sequence"/>
</dbReference>
<dbReference type="AlphaFoldDB" id="A0A6V8SDQ0"/>
<dbReference type="SUPFAM" id="SSF55166">
    <property type="entry name" value="Hedgehog/DD-peptidase"/>
    <property type="match status" value="1"/>
</dbReference>
<keyword evidence="3" id="KW-1133">Transmembrane helix</keyword>
<dbReference type="InterPro" id="IPR009045">
    <property type="entry name" value="Zn_M74/Hedgehog-like"/>
</dbReference>
<keyword evidence="6" id="KW-1185">Reference proteome</keyword>
<dbReference type="CDD" id="cd14852">
    <property type="entry name" value="LD-carboxypeptidase"/>
    <property type="match status" value="1"/>
</dbReference>
<dbReference type="RefSeq" id="WP_183276716.1">
    <property type="nucleotide sequence ID" value="NZ_BLZR01000001.1"/>
</dbReference>
<keyword evidence="3" id="KW-0472">Membrane</keyword>
<keyword evidence="1" id="KW-0175">Coiled coil</keyword>
<keyword evidence="5" id="KW-0645">Protease</keyword>
<dbReference type="InterPro" id="IPR003709">
    <property type="entry name" value="VanY-like_core_dom"/>
</dbReference>
<protein>
    <submittedName>
        <fullName evidence="5">Carboxypeptidase YodJ</fullName>
    </submittedName>
</protein>
<gene>
    <name evidence="5" type="ORF">bsdtw1_01261</name>
</gene>
<dbReference type="GO" id="GO:0004180">
    <property type="term" value="F:carboxypeptidase activity"/>
    <property type="evidence" value="ECO:0007669"/>
    <property type="project" value="UniProtKB-KW"/>
</dbReference>
<dbReference type="EMBL" id="BLZR01000001">
    <property type="protein sequence ID" value="GFP75190.1"/>
    <property type="molecule type" value="Genomic_DNA"/>
</dbReference>
<feature type="compositionally biased region" description="Polar residues" evidence="2">
    <location>
        <begin position="48"/>
        <end position="71"/>
    </location>
</feature>
<feature type="coiled-coil region" evidence="1">
    <location>
        <begin position="129"/>
        <end position="157"/>
    </location>
</feature>
<comment type="caution">
    <text evidence="5">The sequence shown here is derived from an EMBL/GenBank/DDBJ whole genome shotgun (WGS) entry which is preliminary data.</text>
</comment>
<keyword evidence="3" id="KW-0812">Transmembrane</keyword>
<dbReference type="InterPro" id="IPR052179">
    <property type="entry name" value="DD-CPase-like"/>
</dbReference>
<evidence type="ECO:0000313" key="6">
    <source>
        <dbReference type="Proteomes" id="UP000580568"/>
    </source>
</evidence>
<feature type="domain" description="D-alanyl-D-alanine carboxypeptidase-like core" evidence="4">
    <location>
        <begin position="137"/>
        <end position="264"/>
    </location>
</feature>
<keyword evidence="5" id="KW-0121">Carboxypeptidase</keyword>
<dbReference type="GO" id="GO:0006508">
    <property type="term" value="P:proteolysis"/>
    <property type="evidence" value="ECO:0007669"/>
    <property type="project" value="InterPro"/>
</dbReference>
<evidence type="ECO:0000256" key="2">
    <source>
        <dbReference type="SAM" id="MobiDB-lite"/>
    </source>
</evidence>
<feature type="transmembrane region" description="Helical" evidence="3">
    <location>
        <begin position="18"/>
        <end position="38"/>
    </location>
</feature>
<evidence type="ECO:0000256" key="1">
    <source>
        <dbReference type="SAM" id="Coils"/>
    </source>
</evidence>
<keyword evidence="5" id="KW-0378">Hydrolase</keyword>
<dbReference type="Gene3D" id="3.30.1380.10">
    <property type="match status" value="1"/>
</dbReference>
<name>A0A6V8SDQ0_9CLOT</name>
<evidence type="ECO:0000259" key="4">
    <source>
        <dbReference type="Pfam" id="PF02557"/>
    </source>
</evidence>
<dbReference type="PANTHER" id="PTHR34385:SF1">
    <property type="entry name" value="PEPTIDOGLYCAN L-ALANYL-D-GLUTAMATE ENDOPEPTIDASE CWLK"/>
    <property type="match status" value="1"/>
</dbReference>
<dbReference type="Pfam" id="PF02557">
    <property type="entry name" value="VanY"/>
    <property type="match status" value="1"/>
</dbReference>
<proteinExistence type="predicted"/>
<dbReference type="PANTHER" id="PTHR34385">
    <property type="entry name" value="D-ALANYL-D-ALANINE CARBOXYPEPTIDASE"/>
    <property type="match status" value="1"/>
</dbReference>
<sequence>MNENNATKKKTSIIKKIIFLYTFIFTMSVAISVSIISINKSQKNTQVMTNKESIPSQNSTKNISINNGSDTNDIKQNEDSSDDGKVKLTNELVNKISSEDYRLLLVNKDYPLDDTYKPDNLVIPKVKMMGSVANENRKLKKEAAEALENLFSDAKKEKINLTFVSGYRSFESQASVYERKVKSDGATAASKYVAKQGSSEHQTGLAVDINSSPYYDLAEDFEKTKEGKWIAENAFKYGFVIRYLKGKSDITGYNYEPWHLRYVGQENAKYMYENNLCLEEYVEKLAAEKRN</sequence>
<evidence type="ECO:0000313" key="5">
    <source>
        <dbReference type="EMBL" id="GFP75190.1"/>
    </source>
</evidence>
<dbReference type="InterPro" id="IPR058193">
    <property type="entry name" value="VanY/YodJ_core_dom"/>
</dbReference>